<name>W9QW20_9ROSA</name>
<sequence>MAMPFDSLNLKLYILPIEDILAIDNRKKVTVVIKWIGLDQPTINWALGPDKALEPKFAARWAKPWAQLAGPGTKRTP</sequence>
<evidence type="ECO:0000313" key="1">
    <source>
        <dbReference type="EMBL" id="EXB44648.1"/>
    </source>
</evidence>
<evidence type="ECO:0000313" key="2">
    <source>
        <dbReference type="Proteomes" id="UP000030645"/>
    </source>
</evidence>
<proteinExistence type="predicted"/>
<keyword evidence="2" id="KW-1185">Reference proteome</keyword>
<dbReference type="AlphaFoldDB" id="W9QW20"/>
<reference evidence="2" key="1">
    <citation type="submission" date="2013-01" db="EMBL/GenBank/DDBJ databases">
        <title>Draft Genome Sequence of a Mulberry Tree, Morus notabilis C.K. Schneid.</title>
        <authorList>
            <person name="He N."/>
            <person name="Zhao S."/>
        </authorList>
    </citation>
    <scope>NUCLEOTIDE SEQUENCE</scope>
</reference>
<protein>
    <submittedName>
        <fullName evidence="1">Uncharacterized protein</fullName>
    </submittedName>
</protein>
<dbReference type="EMBL" id="KE343877">
    <property type="protein sequence ID" value="EXB44648.1"/>
    <property type="molecule type" value="Genomic_DNA"/>
</dbReference>
<accession>W9QW20</accession>
<organism evidence="1 2">
    <name type="scientific">Morus notabilis</name>
    <dbReference type="NCBI Taxonomy" id="981085"/>
    <lineage>
        <taxon>Eukaryota</taxon>
        <taxon>Viridiplantae</taxon>
        <taxon>Streptophyta</taxon>
        <taxon>Embryophyta</taxon>
        <taxon>Tracheophyta</taxon>
        <taxon>Spermatophyta</taxon>
        <taxon>Magnoliopsida</taxon>
        <taxon>eudicotyledons</taxon>
        <taxon>Gunneridae</taxon>
        <taxon>Pentapetalae</taxon>
        <taxon>rosids</taxon>
        <taxon>fabids</taxon>
        <taxon>Rosales</taxon>
        <taxon>Moraceae</taxon>
        <taxon>Moreae</taxon>
        <taxon>Morus</taxon>
    </lineage>
</organism>
<gene>
    <name evidence="1" type="ORF">L484_010339</name>
</gene>
<dbReference type="Proteomes" id="UP000030645">
    <property type="component" value="Unassembled WGS sequence"/>
</dbReference>